<keyword evidence="1" id="KW-0472">Membrane</keyword>
<reference evidence="2 3" key="1">
    <citation type="submission" date="2019-03" db="EMBL/GenBank/DDBJ databases">
        <title>Draft genome sequences of novel Actinobacteria.</title>
        <authorList>
            <person name="Sahin N."/>
            <person name="Ay H."/>
            <person name="Saygin H."/>
        </authorList>
    </citation>
    <scope>NUCLEOTIDE SEQUENCE [LARGE SCALE GENOMIC DNA]</scope>
    <source>
        <strain evidence="2 3">H3C3</strain>
    </source>
</reference>
<organism evidence="2 3">
    <name type="scientific">Actinomadura rubrisoli</name>
    <dbReference type="NCBI Taxonomy" id="2530368"/>
    <lineage>
        <taxon>Bacteria</taxon>
        <taxon>Bacillati</taxon>
        <taxon>Actinomycetota</taxon>
        <taxon>Actinomycetes</taxon>
        <taxon>Streptosporangiales</taxon>
        <taxon>Thermomonosporaceae</taxon>
        <taxon>Actinomadura</taxon>
    </lineage>
</organism>
<feature type="transmembrane region" description="Helical" evidence="1">
    <location>
        <begin position="6"/>
        <end position="23"/>
    </location>
</feature>
<feature type="transmembrane region" description="Helical" evidence="1">
    <location>
        <begin position="51"/>
        <end position="69"/>
    </location>
</feature>
<proteinExistence type="predicted"/>
<dbReference type="Proteomes" id="UP000294513">
    <property type="component" value="Unassembled WGS sequence"/>
</dbReference>
<sequence>MDPFTAAWVLWIAAFIVIEGRALKRGQPGDTLSEHVWTWFGVKRGWAWKRAALAAFMAWLSVHFVFGWMTL</sequence>
<evidence type="ECO:0000256" key="1">
    <source>
        <dbReference type="SAM" id="Phobius"/>
    </source>
</evidence>
<dbReference type="AlphaFoldDB" id="A0A4R5CBB4"/>
<accession>A0A4R5CBB4</accession>
<dbReference type="EMBL" id="SMKU01000003">
    <property type="protein sequence ID" value="TDD97238.1"/>
    <property type="molecule type" value="Genomic_DNA"/>
</dbReference>
<protein>
    <submittedName>
        <fullName evidence="2">Uncharacterized protein</fullName>
    </submittedName>
</protein>
<gene>
    <name evidence="2" type="ORF">E1298_01905</name>
</gene>
<name>A0A4R5CBB4_9ACTN</name>
<keyword evidence="3" id="KW-1185">Reference proteome</keyword>
<comment type="caution">
    <text evidence="2">The sequence shown here is derived from an EMBL/GenBank/DDBJ whole genome shotgun (WGS) entry which is preliminary data.</text>
</comment>
<dbReference type="OrthoDB" id="4269924at2"/>
<keyword evidence="1" id="KW-0812">Transmembrane</keyword>
<evidence type="ECO:0000313" key="2">
    <source>
        <dbReference type="EMBL" id="TDD97238.1"/>
    </source>
</evidence>
<evidence type="ECO:0000313" key="3">
    <source>
        <dbReference type="Proteomes" id="UP000294513"/>
    </source>
</evidence>
<keyword evidence="1" id="KW-1133">Transmembrane helix</keyword>